<accession>A0A8T2JQZ1</accession>
<dbReference type="Gene3D" id="1.10.3430.10">
    <property type="entry name" value="Ammonium transporter AmtB like domains"/>
    <property type="match status" value="1"/>
</dbReference>
<protein>
    <submittedName>
        <fullName evidence="5">Uncharacterized protein</fullName>
    </submittedName>
</protein>
<dbReference type="InterPro" id="IPR029020">
    <property type="entry name" value="Ammonium/urea_transptr"/>
</dbReference>
<keyword evidence="4" id="KW-0472">Membrane</keyword>
<reference evidence="5" key="1">
    <citation type="thesis" date="2020" institute="ProQuest LLC" country="789 East Eisenhower Parkway, Ann Arbor, MI, USA">
        <title>Comparative Genomics and Chromosome Evolution.</title>
        <authorList>
            <person name="Mudd A.B."/>
        </authorList>
    </citation>
    <scope>NUCLEOTIDE SEQUENCE</scope>
    <source>
        <strain evidence="5">Female2</strain>
        <tissue evidence="5">Blood</tissue>
    </source>
</reference>
<dbReference type="OrthoDB" id="534912at2759"/>
<evidence type="ECO:0000256" key="4">
    <source>
        <dbReference type="ARBA" id="ARBA00023136"/>
    </source>
</evidence>
<dbReference type="AlphaFoldDB" id="A0A8T2JQZ1"/>
<dbReference type="GO" id="GO:0016020">
    <property type="term" value="C:membrane"/>
    <property type="evidence" value="ECO:0007669"/>
    <property type="project" value="UniProtKB-SubCell"/>
</dbReference>
<sequence length="68" mass="7469">MQGAALAATLGISVVGGALTGLFLKLPIWGQPPDQNCYDDSIYWEVPLEEAEHENHYQDEHGKMKVDA</sequence>
<organism evidence="5 6">
    <name type="scientific">Hymenochirus boettgeri</name>
    <name type="common">Congo dwarf clawed frog</name>
    <dbReference type="NCBI Taxonomy" id="247094"/>
    <lineage>
        <taxon>Eukaryota</taxon>
        <taxon>Metazoa</taxon>
        <taxon>Chordata</taxon>
        <taxon>Craniata</taxon>
        <taxon>Vertebrata</taxon>
        <taxon>Euteleostomi</taxon>
        <taxon>Amphibia</taxon>
        <taxon>Batrachia</taxon>
        <taxon>Anura</taxon>
        <taxon>Pipoidea</taxon>
        <taxon>Pipidae</taxon>
        <taxon>Pipinae</taxon>
        <taxon>Hymenochirus</taxon>
    </lineage>
</organism>
<comment type="subcellular location">
    <subcellularLocation>
        <location evidence="1">Membrane</location>
        <topology evidence="1">Multi-pass membrane protein</topology>
    </subcellularLocation>
</comment>
<comment type="caution">
    <text evidence="5">The sequence shown here is derived from an EMBL/GenBank/DDBJ whole genome shotgun (WGS) entry which is preliminary data.</text>
</comment>
<evidence type="ECO:0000313" key="6">
    <source>
        <dbReference type="Proteomes" id="UP000812440"/>
    </source>
</evidence>
<keyword evidence="2" id="KW-0812">Transmembrane</keyword>
<dbReference type="Proteomes" id="UP000812440">
    <property type="component" value="Chromosome 5"/>
</dbReference>
<name>A0A8T2JQZ1_9PIPI</name>
<keyword evidence="6" id="KW-1185">Reference proteome</keyword>
<evidence type="ECO:0000256" key="3">
    <source>
        <dbReference type="ARBA" id="ARBA00022989"/>
    </source>
</evidence>
<proteinExistence type="predicted"/>
<keyword evidence="3" id="KW-1133">Transmembrane helix</keyword>
<evidence type="ECO:0000256" key="1">
    <source>
        <dbReference type="ARBA" id="ARBA00004141"/>
    </source>
</evidence>
<evidence type="ECO:0000313" key="5">
    <source>
        <dbReference type="EMBL" id="KAG8445807.1"/>
    </source>
</evidence>
<evidence type="ECO:0000256" key="2">
    <source>
        <dbReference type="ARBA" id="ARBA00022692"/>
    </source>
</evidence>
<dbReference type="EMBL" id="JAACNH010000004">
    <property type="protein sequence ID" value="KAG8445807.1"/>
    <property type="molecule type" value="Genomic_DNA"/>
</dbReference>
<gene>
    <name evidence="5" type="ORF">GDO86_010553</name>
</gene>